<accession>A0ABD2XQ68</accession>
<dbReference type="GO" id="GO:0008033">
    <property type="term" value="P:tRNA processing"/>
    <property type="evidence" value="ECO:0007669"/>
    <property type="project" value="UniProtKB-KW"/>
</dbReference>
<dbReference type="Proteomes" id="UP001627154">
    <property type="component" value="Unassembled WGS sequence"/>
</dbReference>
<evidence type="ECO:0000256" key="1">
    <source>
        <dbReference type="ARBA" id="ARBA00004123"/>
    </source>
</evidence>
<evidence type="ECO:0000259" key="7">
    <source>
        <dbReference type="Pfam" id="PF22770"/>
    </source>
</evidence>
<evidence type="ECO:0000256" key="4">
    <source>
        <dbReference type="SAM" id="MobiDB-lite"/>
    </source>
</evidence>
<dbReference type="InterPro" id="IPR055079">
    <property type="entry name" value="POP1_C"/>
</dbReference>
<keyword evidence="3" id="KW-0539">Nucleus</keyword>
<sequence>MTDEKQFDEYLGGSEKLPHDVHILKIAAARASEIAGMNYNIGNPRQTKLIFQKLPVHMRRRAMSHNAKRMPRRLRKGHISQMTKSGLPPKSKRPSRKYRRRPKNLLREYNRRQQNNFWLETHIWHAKRFKMVEKWGFKLPMHSNDRCFKASYRAVKNHCLLQDISYYTCLEIRGNAENLKAKLKDHCNQNELTFGAKTFMSGQREGTLMFYKKNGYPNHPIGHITFMWKNSISNEKSIWLWIHPAFYKNILEEIISNFNFNLNHPDQTKISESIIPFSELKLNQMIKIPVFSNAEGCKLIVLRNCLNRFRLSGPLCLSTITEAFKVPNLNMKFQTPFITSNLMNTRKLNIKNYNDESMELDTDDKDVGDGWFRNYYQFQNVENIESYKVQKEFFDTLKTLKSPSQLPSNMILGLTILDPRFFLPSKRRKSLLNSKVIENTLIPPALTTISSLWDENVRNFLSTNCKSMSFINNLRTKNLVPGVQNDELYSEDIMQKIPIIIIQRPGHHSDSNYTEFSAGFDIILPAEWSMPVWLSLILRCARPGGLRESKSIAQECSNLNVPCINHPDTEAYQIEAEYKKTQMIEKYFRLPPNKRINYVKFGITSPFFCEWKLLMKEWNGSDDFYILREKKILRQLSNEIKSNFASSKNERNKQVEQTVTSIQKLFNDIENQNCFLPVRVVVERKGIPKDFSIICLPSKEDIEMYLKDKDWTGPIESFKSDSNENKRKNLRIGHQALLRKLRRQRIKLLQKMKDNSCHIAPKSCEEMKKVKKVNEVVKKKLQDRSKPFILQQAQIMANLYLPKCESVRKSCDREVIGYVTNGSFSYSEAKGIGLGYVVATSVLNNFKEVSNFILIRNSTTRQYRICKLEILNC</sequence>
<evidence type="ECO:0000259" key="5">
    <source>
        <dbReference type="Pfam" id="PF06978"/>
    </source>
</evidence>
<feature type="region of interest" description="Disordered" evidence="4">
    <location>
        <begin position="64"/>
        <end position="106"/>
    </location>
</feature>
<organism evidence="8 9">
    <name type="scientific">Trichogramma kaykai</name>
    <dbReference type="NCBI Taxonomy" id="54128"/>
    <lineage>
        <taxon>Eukaryota</taxon>
        <taxon>Metazoa</taxon>
        <taxon>Ecdysozoa</taxon>
        <taxon>Arthropoda</taxon>
        <taxon>Hexapoda</taxon>
        <taxon>Insecta</taxon>
        <taxon>Pterygota</taxon>
        <taxon>Neoptera</taxon>
        <taxon>Endopterygota</taxon>
        <taxon>Hymenoptera</taxon>
        <taxon>Apocrita</taxon>
        <taxon>Proctotrupomorpha</taxon>
        <taxon>Chalcidoidea</taxon>
        <taxon>Trichogrammatidae</taxon>
        <taxon>Trichogramma</taxon>
    </lineage>
</organism>
<feature type="domain" description="POPLD" evidence="6">
    <location>
        <begin position="519"/>
        <end position="611"/>
    </location>
</feature>
<dbReference type="PANTHER" id="PTHR22731">
    <property type="entry name" value="RIBONUCLEASES P/MRP PROTEIN SUBUNIT POP1"/>
    <property type="match status" value="1"/>
</dbReference>
<dbReference type="Pfam" id="PF08170">
    <property type="entry name" value="POPLD"/>
    <property type="match status" value="1"/>
</dbReference>
<keyword evidence="9" id="KW-1185">Reference proteome</keyword>
<feature type="domain" description="POP1 C-terminal" evidence="7">
    <location>
        <begin position="674"/>
        <end position="871"/>
    </location>
</feature>
<comment type="subcellular location">
    <subcellularLocation>
        <location evidence="1">Nucleus</location>
    </subcellularLocation>
</comment>
<reference evidence="8 9" key="1">
    <citation type="journal article" date="2024" name="bioRxiv">
        <title>A reference genome for Trichogramma kaykai: A tiny desert-dwelling parasitoid wasp with competing sex-ratio distorters.</title>
        <authorList>
            <person name="Culotta J."/>
            <person name="Lindsey A.R."/>
        </authorList>
    </citation>
    <scope>NUCLEOTIDE SEQUENCE [LARGE SCALE GENOMIC DNA]</scope>
    <source>
        <strain evidence="8 9">KSX58</strain>
    </source>
</reference>
<dbReference type="Pfam" id="PF06978">
    <property type="entry name" value="POP1_N"/>
    <property type="match status" value="1"/>
</dbReference>
<proteinExistence type="predicted"/>
<evidence type="ECO:0000259" key="6">
    <source>
        <dbReference type="Pfam" id="PF08170"/>
    </source>
</evidence>
<comment type="caution">
    <text evidence="8">The sequence shown here is derived from an EMBL/GenBank/DDBJ whole genome shotgun (WGS) entry which is preliminary data.</text>
</comment>
<dbReference type="SUPFAM" id="SSF101790">
    <property type="entry name" value="Aminomethyltransferase beta-barrel domain"/>
    <property type="match status" value="1"/>
</dbReference>
<evidence type="ECO:0000256" key="3">
    <source>
        <dbReference type="ARBA" id="ARBA00023242"/>
    </source>
</evidence>
<dbReference type="AlphaFoldDB" id="A0ABD2XQ68"/>
<evidence type="ECO:0000256" key="2">
    <source>
        <dbReference type="ARBA" id="ARBA00022694"/>
    </source>
</evidence>
<dbReference type="InterPro" id="IPR029043">
    <property type="entry name" value="GcvT/YgfZ_C"/>
</dbReference>
<keyword evidence="2" id="KW-0819">tRNA processing</keyword>
<evidence type="ECO:0000313" key="9">
    <source>
        <dbReference type="Proteomes" id="UP001627154"/>
    </source>
</evidence>
<dbReference type="EMBL" id="JBJJXI010000015">
    <property type="protein sequence ID" value="KAL3407159.1"/>
    <property type="molecule type" value="Genomic_DNA"/>
</dbReference>
<dbReference type="InterPro" id="IPR039182">
    <property type="entry name" value="Pop1"/>
</dbReference>
<feature type="compositionally biased region" description="Basic residues" evidence="4">
    <location>
        <begin position="90"/>
        <end position="104"/>
    </location>
</feature>
<protein>
    <submittedName>
        <fullName evidence="8">Uncharacterized protein</fullName>
    </submittedName>
</protein>
<name>A0ABD2XQ68_9HYME</name>
<gene>
    <name evidence="8" type="ORF">TKK_000704</name>
</gene>
<dbReference type="SUPFAM" id="SSF103025">
    <property type="entry name" value="Folate-binding domain"/>
    <property type="match status" value="1"/>
</dbReference>
<dbReference type="InterPro" id="IPR009723">
    <property type="entry name" value="Pop1_N"/>
</dbReference>
<dbReference type="GO" id="GO:0005634">
    <property type="term" value="C:nucleus"/>
    <property type="evidence" value="ECO:0007669"/>
    <property type="project" value="UniProtKB-SubCell"/>
</dbReference>
<dbReference type="Pfam" id="PF22770">
    <property type="entry name" value="POP1_C"/>
    <property type="match status" value="1"/>
</dbReference>
<evidence type="ECO:0000313" key="8">
    <source>
        <dbReference type="EMBL" id="KAL3407159.1"/>
    </source>
</evidence>
<dbReference type="PANTHER" id="PTHR22731:SF3">
    <property type="entry name" value="RIBONUCLEASES P_MRP PROTEIN SUBUNIT POP1"/>
    <property type="match status" value="1"/>
</dbReference>
<feature type="compositionally biased region" description="Basic residues" evidence="4">
    <location>
        <begin position="64"/>
        <end position="78"/>
    </location>
</feature>
<feature type="domain" description="Pop1 N-terminal" evidence="5">
    <location>
        <begin position="107"/>
        <end position="174"/>
    </location>
</feature>
<dbReference type="InterPro" id="IPR012590">
    <property type="entry name" value="POPLD_dom"/>
</dbReference>